<keyword evidence="13 14" id="KW-0460">Magnesium</keyword>
<evidence type="ECO:0000256" key="10">
    <source>
        <dbReference type="ARBA" id="ARBA00022723"/>
    </source>
</evidence>
<evidence type="ECO:0000256" key="2">
    <source>
        <dbReference type="ARBA" id="ARBA00001946"/>
    </source>
</evidence>
<comment type="similarity">
    <text evidence="5 14">Belongs to the RNase HII family. RnhC subfamily.</text>
</comment>
<dbReference type="InterPro" id="IPR012337">
    <property type="entry name" value="RNaseH-like_sf"/>
</dbReference>
<comment type="cofactor">
    <cofactor evidence="14 15">
        <name>Mn(2+)</name>
        <dbReference type="ChEBI" id="CHEBI:29035"/>
    </cofactor>
    <cofactor evidence="14 15">
        <name>Mg(2+)</name>
        <dbReference type="ChEBI" id="CHEBI:18420"/>
    </cofactor>
    <text evidence="14 15">Manganese or magnesium. Binds 1 divalent metal ion per monomer in the absence of substrate. May bind a second metal ion after substrate binding.</text>
</comment>
<dbReference type="HAMAP" id="MF_00053">
    <property type="entry name" value="RNase_HIII"/>
    <property type="match status" value="1"/>
</dbReference>
<organism evidence="17 18">
    <name type="scientific">Staphylococcus gallinarum</name>
    <dbReference type="NCBI Taxonomy" id="1293"/>
    <lineage>
        <taxon>Bacteria</taxon>
        <taxon>Bacillati</taxon>
        <taxon>Bacillota</taxon>
        <taxon>Bacilli</taxon>
        <taxon>Bacillales</taxon>
        <taxon>Staphylococcaceae</taxon>
        <taxon>Staphylococcus</taxon>
    </lineage>
</organism>
<dbReference type="InterPro" id="IPR004641">
    <property type="entry name" value="RNase_HIII"/>
</dbReference>
<dbReference type="PANTHER" id="PTHR10954:SF23">
    <property type="entry name" value="RIBONUCLEASE"/>
    <property type="match status" value="1"/>
</dbReference>
<dbReference type="Proteomes" id="UP000283576">
    <property type="component" value="Unassembled WGS sequence"/>
</dbReference>
<evidence type="ECO:0000256" key="15">
    <source>
        <dbReference type="PROSITE-ProRule" id="PRU01319"/>
    </source>
</evidence>
<dbReference type="GO" id="GO:0000287">
    <property type="term" value="F:magnesium ion binding"/>
    <property type="evidence" value="ECO:0007669"/>
    <property type="project" value="UniProtKB-UniRule"/>
</dbReference>
<name>A0A2T4SZT8_STAGA</name>
<reference evidence="17 18" key="1">
    <citation type="journal article" date="2016" name="Front. Microbiol.">
        <title>Comprehensive Phylogenetic Analysis of Bovine Non-aureus Staphylococci Species Based on Whole-Genome Sequencing.</title>
        <authorList>
            <person name="Naushad S."/>
            <person name="Barkema H.W."/>
            <person name="Luby C."/>
            <person name="Condas L.A."/>
            <person name="Nobrega D.B."/>
            <person name="Carson D.A."/>
            <person name="De Buck J."/>
        </authorList>
    </citation>
    <scope>NUCLEOTIDE SEQUENCE [LARGE SCALE GENOMIC DNA]</scope>
    <source>
        <strain evidence="17 18">SNUC 1388</strain>
    </source>
</reference>
<dbReference type="CDD" id="cd14796">
    <property type="entry name" value="RNAse_HIII_N"/>
    <property type="match status" value="1"/>
</dbReference>
<evidence type="ECO:0000256" key="3">
    <source>
        <dbReference type="ARBA" id="ARBA00004065"/>
    </source>
</evidence>
<dbReference type="GO" id="GO:0032299">
    <property type="term" value="C:ribonuclease H2 complex"/>
    <property type="evidence" value="ECO:0007669"/>
    <property type="project" value="TreeGrafter"/>
</dbReference>
<evidence type="ECO:0000256" key="12">
    <source>
        <dbReference type="ARBA" id="ARBA00022801"/>
    </source>
</evidence>
<evidence type="ECO:0000256" key="13">
    <source>
        <dbReference type="ARBA" id="ARBA00022842"/>
    </source>
</evidence>
<protein>
    <recommendedName>
        <fullName evidence="7 14">Ribonuclease HIII</fullName>
        <shortName evidence="14">RNase HIII</shortName>
        <ecNumber evidence="6 14">3.1.26.4</ecNumber>
    </recommendedName>
</protein>
<dbReference type="GO" id="GO:0003723">
    <property type="term" value="F:RNA binding"/>
    <property type="evidence" value="ECO:0007669"/>
    <property type="project" value="UniProtKB-UniRule"/>
</dbReference>
<dbReference type="Pfam" id="PF11858">
    <property type="entry name" value="DUF3378"/>
    <property type="match status" value="1"/>
</dbReference>
<evidence type="ECO:0000256" key="1">
    <source>
        <dbReference type="ARBA" id="ARBA00000077"/>
    </source>
</evidence>
<evidence type="ECO:0000256" key="11">
    <source>
        <dbReference type="ARBA" id="ARBA00022759"/>
    </source>
</evidence>
<dbReference type="PROSITE" id="PS51975">
    <property type="entry name" value="RNASE_H_2"/>
    <property type="match status" value="1"/>
</dbReference>
<evidence type="ECO:0000256" key="9">
    <source>
        <dbReference type="ARBA" id="ARBA00022722"/>
    </source>
</evidence>
<feature type="domain" description="RNase H type-2" evidence="16">
    <location>
        <begin position="89"/>
        <end position="305"/>
    </location>
</feature>
<evidence type="ECO:0000313" key="18">
    <source>
        <dbReference type="Proteomes" id="UP000283576"/>
    </source>
</evidence>
<sequence>MSNVVYKLTNPEIQQLMSKINCDTSKLPQGMKAKAKYKNTSISIYNSNKVMFQGKEASAVAGQLLPNHANTQTASKHKPTQSKINYNQFQCIGSDEAGSGDYFGPLTVCAAYVSKKHVQVLKELGVDDSKKLTDKKIVELAEQIVTFLPHSLLTMHNTKYNEKQLAGWSQVKMKAVLHNEAIKNVVNKIETNELDYIVIDQFAERGVYTRYALSELPHSDITKFETKGESKSIAIAAASIISRYAFVKYMDQISAEVHSEIPKGASNKVDLAAARIIEKKGITYLDSISKKHFANRNKAQALVDKKRHS</sequence>
<evidence type="ECO:0000313" key="17">
    <source>
        <dbReference type="EMBL" id="RIL44494.1"/>
    </source>
</evidence>
<keyword evidence="11 14" id="KW-0255">Endonuclease</keyword>
<dbReference type="CDD" id="cd06590">
    <property type="entry name" value="RNase_HII_bacteria_HIII_like"/>
    <property type="match status" value="1"/>
</dbReference>
<dbReference type="Gene3D" id="3.30.420.10">
    <property type="entry name" value="Ribonuclease H-like superfamily/Ribonuclease H"/>
    <property type="match status" value="1"/>
</dbReference>
<dbReference type="GO" id="GO:0004523">
    <property type="term" value="F:RNA-DNA hybrid ribonuclease activity"/>
    <property type="evidence" value="ECO:0007669"/>
    <property type="project" value="UniProtKB-UniRule"/>
</dbReference>
<evidence type="ECO:0000256" key="7">
    <source>
        <dbReference type="ARBA" id="ARBA00021407"/>
    </source>
</evidence>
<evidence type="ECO:0000256" key="5">
    <source>
        <dbReference type="ARBA" id="ARBA00008378"/>
    </source>
</evidence>
<dbReference type="PIRSF" id="PIRSF037748">
    <property type="entry name" value="RnhC"/>
    <property type="match status" value="1"/>
</dbReference>
<dbReference type="InterPro" id="IPR012295">
    <property type="entry name" value="TBP_dom_sf"/>
</dbReference>
<feature type="binding site" evidence="14 15">
    <location>
        <position position="96"/>
    </location>
    <ligand>
        <name>a divalent metal cation</name>
        <dbReference type="ChEBI" id="CHEBI:60240"/>
    </ligand>
</feature>
<dbReference type="Pfam" id="PF01351">
    <property type="entry name" value="RNase_HII"/>
    <property type="match status" value="1"/>
</dbReference>
<dbReference type="AlphaFoldDB" id="A0A2T4SZT8"/>
<evidence type="ECO:0000256" key="4">
    <source>
        <dbReference type="ARBA" id="ARBA00004496"/>
    </source>
</evidence>
<keyword evidence="12 14" id="KW-0378">Hydrolase</keyword>
<comment type="cofactor">
    <cofactor evidence="2">
        <name>Mg(2+)</name>
        <dbReference type="ChEBI" id="CHEBI:18420"/>
    </cofactor>
</comment>
<evidence type="ECO:0000259" key="16">
    <source>
        <dbReference type="PROSITE" id="PS51975"/>
    </source>
</evidence>
<dbReference type="SUPFAM" id="SSF53098">
    <property type="entry name" value="Ribonuclease H-like"/>
    <property type="match status" value="1"/>
</dbReference>
<dbReference type="EMBL" id="QXRZ01000001">
    <property type="protein sequence ID" value="RIL44494.1"/>
    <property type="molecule type" value="Genomic_DNA"/>
</dbReference>
<comment type="catalytic activity">
    <reaction evidence="1 14 15">
        <text>Endonucleolytic cleavage to 5'-phosphomonoester.</text>
        <dbReference type="EC" id="3.1.26.4"/>
    </reaction>
</comment>
<comment type="function">
    <text evidence="3 14">Endonuclease that specifically degrades the RNA of RNA-DNA hybrids.</text>
</comment>
<gene>
    <name evidence="14" type="primary">rnhC</name>
    <name evidence="17" type="ORF">BUZ01_00545</name>
</gene>
<keyword evidence="9 14" id="KW-0540">Nuclease</keyword>
<dbReference type="Gene3D" id="3.30.310.10">
    <property type="entry name" value="TATA-Binding Protein"/>
    <property type="match status" value="1"/>
</dbReference>
<evidence type="ECO:0000256" key="14">
    <source>
        <dbReference type="HAMAP-Rule" id="MF_00053"/>
    </source>
</evidence>
<dbReference type="GO" id="GO:0005737">
    <property type="term" value="C:cytoplasm"/>
    <property type="evidence" value="ECO:0007669"/>
    <property type="project" value="UniProtKB-SubCell"/>
</dbReference>
<dbReference type="InterPro" id="IPR024568">
    <property type="entry name" value="RNase_HIII_N"/>
</dbReference>
<feature type="binding site" evidence="14 15">
    <location>
        <position position="200"/>
    </location>
    <ligand>
        <name>a divalent metal cation</name>
        <dbReference type="ChEBI" id="CHEBI:60240"/>
    </ligand>
</feature>
<dbReference type="EC" id="3.1.26.4" evidence="6 14"/>
<dbReference type="RefSeq" id="WP_107527426.1">
    <property type="nucleotide sequence ID" value="NZ_JAIBNU010000001.1"/>
</dbReference>
<keyword evidence="10 14" id="KW-0479">Metal-binding</keyword>
<evidence type="ECO:0000256" key="6">
    <source>
        <dbReference type="ARBA" id="ARBA00012180"/>
    </source>
</evidence>
<dbReference type="InterPro" id="IPR024567">
    <property type="entry name" value="RNase_HII/HIII_dom"/>
</dbReference>
<comment type="caution">
    <text evidence="17">The sequence shown here is derived from an EMBL/GenBank/DDBJ whole genome shotgun (WGS) entry which is preliminary data.</text>
</comment>
<evidence type="ECO:0000256" key="8">
    <source>
        <dbReference type="ARBA" id="ARBA00022490"/>
    </source>
</evidence>
<dbReference type="GO" id="GO:0043137">
    <property type="term" value="P:DNA replication, removal of RNA primer"/>
    <property type="evidence" value="ECO:0007669"/>
    <property type="project" value="TreeGrafter"/>
</dbReference>
<dbReference type="GO" id="GO:0006298">
    <property type="term" value="P:mismatch repair"/>
    <property type="evidence" value="ECO:0007669"/>
    <property type="project" value="TreeGrafter"/>
</dbReference>
<feature type="binding site" evidence="14 15">
    <location>
        <position position="95"/>
    </location>
    <ligand>
        <name>a divalent metal cation</name>
        <dbReference type="ChEBI" id="CHEBI:60240"/>
    </ligand>
</feature>
<proteinExistence type="inferred from homology"/>
<comment type="subcellular location">
    <subcellularLocation>
        <location evidence="4 14">Cytoplasm</location>
    </subcellularLocation>
</comment>
<dbReference type="FunFam" id="3.30.420.10:FF:000047">
    <property type="entry name" value="Ribonuclease HIII"/>
    <property type="match status" value="1"/>
</dbReference>
<dbReference type="InterPro" id="IPR001352">
    <property type="entry name" value="RNase_HII/HIII"/>
</dbReference>
<keyword evidence="8 14" id="KW-0963">Cytoplasm</keyword>
<dbReference type="NCBIfam" id="TIGR00716">
    <property type="entry name" value="rnhC"/>
    <property type="match status" value="1"/>
</dbReference>
<accession>A0A2T4SZT8</accession>
<dbReference type="PANTHER" id="PTHR10954">
    <property type="entry name" value="RIBONUCLEASE H2 SUBUNIT A"/>
    <property type="match status" value="1"/>
</dbReference>
<dbReference type="InterPro" id="IPR036397">
    <property type="entry name" value="RNaseH_sf"/>
</dbReference>